<feature type="non-terminal residue" evidence="1">
    <location>
        <position position="192"/>
    </location>
</feature>
<gene>
    <name evidence="1" type="ORF">RPERSI_LOCUS15628</name>
</gene>
<protein>
    <submittedName>
        <fullName evidence="1">18117_t:CDS:1</fullName>
    </submittedName>
</protein>
<reference evidence="1" key="1">
    <citation type="submission" date="2021-06" db="EMBL/GenBank/DDBJ databases">
        <authorList>
            <person name="Kallberg Y."/>
            <person name="Tangrot J."/>
            <person name="Rosling A."/>
        </authorList>
    </citation>
    <scope>NUCLEOTIDE SEQUENCE</scope>
    <source>
        <strain evidence="1">MA461A</strain>
    </source>
</reference>
<dbReference type="Proteomes" id="UP000789920">
    <property type="component" value="Unassembled WGS sequence"/>
</dbReference>
<comment type="caution">
    <text evidence="1">The sequence shown here is derived from an EMBL/GenBank/DDBJ whole genome shotgun (WGS) entry which is preliminary data.</text>
</comment>
<keyword evidence="2" id="KW-1185">Reference proteome</keyword>
<sequence>SIRTCVRARKQTEIAQTQQIDADAKQRFKVVVINEADEITREAQAALRRTMEKYMSNLRIILCCNSMSRIIEPIRSRCLLLRVPLPSIDEVSTILQNIASNEDIRLSRTLADQISKHSKRNPRKAILTFEVMASQNKNLNDKTEIPKIDWEQAIDEIVNKIAKTQTVETLSTVRQKIYELQSHCIPPPLILK</sequence>
<evidence type="ECO:0000313" key="2">
    <source>
        <dbReference type="Proteomes" id="UP000789920"/>
    </source>
</evidence>
<accession>A0ACA9QTF7</accession>
<organism evidence="1 2">
    <name type="scientific">Racocetra persica</name>
    <dbReference type="NCBI Taxonomy" id="160502"/>
    <lineage>
        <taxon>Eukaryota</taxon>
        <taxon>Fungi</taxon>
        <taxon>Fungi incertae sedis</taxon>
        <taxon>Mucoromycota</taxon>
        <taxon>Glomeromycotina</taxon>
        <taxon>Glomeromycetes</taxon>
        <taxon>Diversisporales</taxon>
        <taxon>Gigasporaceae</taxon>
        <taxon>Racocetra</taxon>
    </lineage>
</organism>
<name>A0ACA9QTF7_9GLOM</name>
<evidence type="ECO:0000313" key="1">
    <source>
        <dbReference type="EMBL" id="CAG8764494.1"/>
    </source>
</evidence>
<feature type="non-terminal residue" evidence="1">
    <location>
        <position position="1"/>
    </location>
</feature>
<dbReference type="EMBL" id="CAJVQC010037715">
    <property type="protein sequence ID" value="CAG8764494.1"/>
    <property type="molecule type" value="Genomic_DNA"/>
</dbReference>
<proteinExistence type="predicted"/>